<dbReference type="SUPFAM" id="SSF54160">
    <property type="entry name" value="Chromo domain-like"/>
    <property type="match status" value="1"/>
</dbReference>
<proteinExistence type="predicted"/>
<accession>A0A3M7RV55</accession>
<dbReference type="AlphaFoldDB" id="A0A3M7RV55"/>
<reference evidence="4 5" key="1">
    <citation type="journal article" date="2018" name="Sci. Rep.">
        <title>Genomic signatures of local adaptation to the degree of environmental predictability in rotifers.</title>
        <authorList>
            <person name="Franch-Gras L."/>
            <person name="Hahn C."/>
            <person name="Garcia-Roger E.M."/>
            <person name="Carmona M.J."/>
            <person name="Serra M."/>
            <person name="Gomez A."/>
        </authorList>
    </citation>
    <scope>NUCLEOTIDE SEQUENCE [LARGE SCALE GENOMIC DNA]</scope>
    <source>
        <strain evidence="4">HYR1</strain>
    </source>
</reference>
<dbReference type="Gene3D" id="2.40.50.40">
    <property type="match status" value="1"/>
</dbReference>
<feature type="domain" description="Chromo" evidence="3">
    <location>
        <begin position="105"/>
        <end position="152"/>
    </location>
</feature>
<feature type="transmembrane region" description="Helical" evidence="2">
    <location>
        <begin position="164"/>
        <end position="184"/>
    </location>
</feature>
<keyword evidence="5" id="KW-1185">Reference proteome</keyword>
<evidence type="ECO:0000259" key="3">
    <source>
        <dbReference type="PROSITE" id="PS50013"/>
    </source>
</evidence>
<evidence type="ECO:0000313" key="5">
    <source>
        <dbReference type="Proteomes" id="UP000276133"/>
    </source>
</evidence>
<dbReference type="Pfam" id="PF00385">
    <property type="entry name" value="Chromo"/>
    <property type="match status" value="1"/>
</dbReference>
<keyword evidence="2" id="KW-1133">Transmembrane helix</keyword>
<sequence>IKKLQEVTLNNVNNTLDKYQKRQKSIQDDRNLVKEDKLSTGTHVFIMNKPIKGKLEANYLGPYVVVERAKGGNYKLTTVDGKYVKSLPRNKLKVVPKSDDAQIKFQIESIMDWRTRNEKIKYFVKWLDSPVSENSWIPENHIDNIETIQEFHGKIHQTSLFSRSLNHSFIMIIMLFMVFITPILCQSIDGMFQYCPSHTKRSLYDLNELDCNHPNIRYGESNEYSMLRKSKYSVDGRGYVCLITKIIGRTYRPLWGNDEINYFTAPLQNPREFEIINCEYYVKTIKAENETSPLFQPKDGLLVGQGECYAKREFCSFCDKVIVWKRDIINSCLFKFIGKINFTKIDNIFYSDKEKILLETYSKEHECDMVLLKKNDDIYITSKNTAQLKIDETSINQLIDLTLADTDYKVFNLFTKLKTVMSVKINDQYGNDFNILAEKEELYKLECISLTRVTFNNISIECYTDMQVNFEIRNKNYKGFLKPDGIILDNSKLVKCYIVSSKYIHLNDSSLYLRKNKQILRLNYSQMVIHLHRDQLNFNDLDFNHYGKLFNFVEKETSNKDQLNLNYGPNRDTINETLTKNDFSLRIPDSINKIIHHTEKTFQMILITI</sequence>
<dbReference type="SMART" id="SM00298">
    <property type="entry name" value="CHROMO"/>
    <property type="match status" value="1"/>
</dbReference>
<evidence type="ECO:0000313" key="4">
    <source>
        <dbReference type="EMBL" id="RNA27187.1"/>
    </source>
</evidence>
<dbReference type="STRING" id="10195.A0A3M7RV55"/>
<feature type="coiled-coil region" evidence="1">
    <location>
        <begin position="2"/>
        <end position="29"/>
    </location>
</feature>
<gene>
    <name evidence="4" type="ORF">BpHYR1_024433</name>
</gene>
<evidence type="ECO:0000256" key="2">
    <source>
        <dbReference type="SAM" id="Phobius"/>
    </source>
</evidence>
<keyword evidence="2" id="KW-0472">Membrane</keyword>
<name>A0A3M7RV55_BRAPC</name>
<organism evidence="4 5">
    <name type="scientific">Brachionus plicatilis</name>
    <name type="common">Marine rotifer</name>
    <name type="synonym">Brachionus muelleri</name>
    <dbReference type="NCBI Taxonomy" id="10195"/>
    <lineage>
        <taxon>Eukaryota</taxon>
        <taxon>Metazoa</taxon>
        <taxon>Spiralia</taxon>
        <taxon>Gnathifera</taxon>
        <taxon>Rotifera</taxon>
        <taxon>Eurotatoria</taxon>
        <taxon>Monogononta</taxon>
        <taxon>Pseudotrocha</taxon>
        <taxon>Ploima</taxon>
        <taxon>Brachionidae</taxon>
        <taxon>Brachionus</taxon>
    </lineage>
</organism>
<dbReference type="InterPro" id="IPR016197">
    <property type="entry name" value="Chromo-like_dom_sf"/>
</dbReference>
<feature type="non-terminal residue" evidence="4">
    <location>
        <position position="1"/>
    </location>
</feature>
<dbReference type="OrthoDB" id="433924at2759"/>
<dbReference type="EMBL" id="REGN01002579">
    <property type="protein sequence ID" value="RNA27187.1"/>
    <property type="molecule type" value="Genomic_DNA"/>
</dbReference>
<comment type="caution">
    <text evidence="4">The sequence shown here is derived from an EMBL/GenBank/DDBJ whole genome shotgun (WGS) entry which is preliminary data.</text>
</comment>
<dbReference type="InterPro" id="IPR023780">
    <property type="entry name" value="Chromo_domain"/>
</dbReference>
<dbReference type="InterPro" id="IPR000953">
    <property type="entry name" value="Chromo/chromo_shadow_dom"/>
</dbReference>
<keyword evidence="2" id="KW-0812">Transmembrane</keyword>
<dbReference type="CDD" id="cd00024">
    <property type="entry name" value="CD_CSD"/>
    <property type="match status" value="1"/>
</dbReference>
<dbReference type="PROSITE" id="PS50013">
    <property type="entry name" value="CHROMO_2"/>
    <property type="match status" value="1"/>
</dbReference>
<evidence type="ECO:0000256" key="1">
    <source>
        <dbReference type="SAM" id="Coils"/>
    </source>
</evidence>
<protein>
    <submittedName>
        <fullName evidence="4">Transposon Tf2-12 poly</fullName>
    </submittedName>
</protein>
<dbReference type="Proteomes" id="UP000276133">
    <property type="component" value="Unassembled WGS sequence"/>
</dbReference>
<keyword evidence="1" id="KW-0175">Coiled coil</keyword>